<feature type="compositionally biased region" description="Polar residues" evidence="6">
    <location>
        <begin position="29"/>
        <end position="39"/>
    </location>
</feature>
<evidence type="ECO:0000256" key="5">
    <source>
        <dbReference type="ARBA" id="ARBA00023211"/>
    </source>
</evidence>
<keyword evidence="3" id="KW-0964">Secreted</keyword>
<feature type="compositionally biased region" description="Low complexity" evidence="6">
    <location>
        <begin position="40"/>
        <end position="55"/>
    </location>
</feature>
<keyword evidence="7" id="KW-0732">Signal</keyword>
<keyword evidence="4" id="KW-0479">Metal-binding</keyword>
<gene>
    <name evidence="9" type="ORF">DL762_002787</name>
</gene>
<dbReference type="PRINTS" id="PR00325">
    <property type="entry name" value="GERMIN"/>
</dbReference>
<dbReference type="EMBL" id="QJNS01000059">
    <property type="protein sequence ID" value="RYO90265.1"/>
    <property type="molecule type" value="Genomic_DNA"/>
</dbReference>
<dbReference type="Proteomes" id="UP000294003">
    <property type="component" value="Unassembled WGS sequence"/>
</dbReference>
<evidence type="ECO:0000313" key="9">
    <source>
        <dbReference type="EMBL" id="RYO90265.1"/>
    </source>
</evidence>
<sequence length="270" mass="28997">MQFRQCVSSTVAAVVFAHCSVAAPLSGPDNGTHTPAPTDSLSTTATGAPAPTSTLSPLLKELSKTQQILLSDTRVDVYNNVLTKDEDFIFDFGAKRTGSGTGAADIVAANRKTFPALTNQGIATAVGFMGPCQFNLPHVHNRATELLIVTQGKLVSEMVIENGVEKDGVIRNIRNELGPYQMTLFFQGSIHSQYNPSCEEVIFVAPQSSEDFGTNQVVKNLFGLDNEILRAAFGNSIDGAEVDKFRGLVSDSVARGVEKCLLDCNIQKRK</sequence>
<dbReference type="Pfam" id="PF00190">
    <property type="entry name" value="Cupin_1"/>
    <property type="match status" value="1"/>
</dbReference>
<comment type="similarity">
    <text evidence="2">Belongs to the germin family.</text>
</comment>
<evidence type="ECO:0000256" key="2">
    <source>
        <dbReference type="ARBA" id="ARBA00007456"/>
    </source>
</evidence>
<evidence type="ECO:0000256" key="3">
    <source>
        <dbReference type="ARBA" id="ARBA00022525"/>
    </source>
</evidence>
<organism evidence="9 10">
    <name type="scientific">Monosporascus cannonballus</name>
    <dbReference type="NCBI Taxonomy" id="155416"/>
    <lineage>
        <taxon>Eukaryota</taxon>
        <taxon>Fungi</taxon>
        <taxon>Dikarya</taxon>
        <taxon>Ascomycota</taxon>
        <taxon>Pezizomycotina</taxon>
        <taxon>Sordariomycetes</taxon>
        <taxon>Xylariomycetidae</taxon>
        <taxon>Xylariales</taxon>
        <taxon>Xylariales incertae sedis</taxon>
        <taxon>Monosporascus</taxon>
    </lineage>
</organism>
<protein>
    <recommendedName>
        <fullName evidence="8">Cupin type-1 domain-containing protein</fullName>
    </recommendedName>
</protein>
<dbReference type="InterPro" id="IPR011051">
    <property type="entry name" value="RmlC_Cupin_sf"/>
</dbReference>
<evidence type="ECO:0000256" key="4">
    <source>
        <dbReference type="ARBA" id="ARBA00022723"/>
    </source>
</evidence>
<evidence type="ECO:0000256" key="7">
    <source>
        <dbReference type="SAM" id="SignalP"/>
    </source>
</evidence>
<evidence type="ECO:0000259" key="8">
    <source>
        <dbReference type="SMART" id="SM00835"/>
    </source>
</evidence>
<dbReference type="Gene3D" id="2.60.120.10">
    <property type="entry name" value="Jelly Rolls"/>
    <property type="match status" value="1"/>
</dbReference>
<evidence type="ECO:0000256" key="6">
    <source>
        <dbReference type="SAM" id="MobiDB-lite"/>
    </source>
</evidence>
<comment type="subcellular location">
    <subcellularLocation>
        <location evidence="1">Secreted</location>
    </subcellularLocation>
</comment>
<dbReference type="SMART" id="SM00835">
    <property type="entry name" value="Cupin_1"/>
    <property type="match status" value="1"/>
</dbReference>
<evidence type="ECO:0000256" key="1">
    <source>
        <dbReference type="ARBA" id="ARBA00004613"/>
    </source>
</evidence>
<dbReference type="CDD" id="cd02241">
    <property type="entry name" value="cupin_OxOx"/>
    <property type="match status" value="1"/>
</dbReference>
<feature type="signal peptide" evidence="7">
    <location>
        <begin position="1"/>
        <end position="22"/>
    </location>
</feature>
<feature type="region of interest" description="Disordered" evidence="6">
    <location>
        <begin position="26"/>
        <end position="55"/>
    </location>
</feature>
<feature type="chain" id="PRO_5047467939" description="Cupin type-1 domain-containing protein" evidence="7">
    <location>
        <begin position="23"/>
        <end position="270"/>
    </location>
</feature>
<dbReference type="InterPro" id="IPR006045">
    <property type="entry name" value="Cupin_1"/>
</dbReference>
<proteinExistence type="inferred from homology"/>
<dbReference type="InterPro" id="IPR014710">
    <property type="entry name" value="RmlC-like_jellyroll"/>
</dbReference>
<keyword evidence="10" id="KW-1185">Reference proteome</keyword>
<comment type="caution">
    <text evidence="9">The sequence shown here is derived from an EMBL/GenBank/DDBJ whole genome shotgun (WGS) entry which is preliminary data.</text>
</comment>
<dbReference type="PANTHER" id="PTHR31238">
    <property type="entry name" value="GERMIN-LIKE PROTEIN SUBFAMILY 3 MEMBER 3"/>
    <property type="match status" value="1"/>
</dbReference>
<reference evidence="9 10" key="1">
    <citation type="submission" date="2018-06" db="EMBL/GenBank/DDBJ databases">
        <title>Complete Genomes of Monosporascus.</title>
        <authorList>
            <person name="Robinson A.J."/>
            <person name="Natvig D.O."/>
        </authorList>
    </citation>
    <scope>NUCLEOTIDE SEQUENCE [LARGE SCALE GENOMIC DNA]</scope>
    <source>
        <strain evidence="9 10">CBS 609.92</strain>
    </source>
</reference>
<dbReference type="InterPro" id="IPR001929">
    <property type="entry name" value="Germin"/>
</dbReference>
<accession>A0ABY0HCH9</accession>
<feature type="domain" description="Cupin type-1" evidence="8">
    <location>
        <begin position="90"/>
        <end position="243"/>
    </location>
</feature>
<evidence type="ECO:0000313" key="10">
    <source>
        <dbReference type="Proteomes" id="UP000294003"/>
    </source>
</evidence>
<dbReference type="SUPFAM" id="SSF51182">
    <property type="entry name" value="RmlC-like cupins"/>
    <property type="match status" value="1"/>
</dbReference>
<keyword evidence="5" id="KW-0464">Manganese</keyword>
<name>A0ABY0HCH9_9PEZI</name>